<feature type="transmembrane region" description="Helical" evidence="2">
    <location>
        <begin position="300"/>
        <end position="318"/>
    </location>
</feature>
<dbReference type="InterPro" id="IPR018827">
    <property type="entry name" value="YTP1_C"/>
</dbReference>
<gene>
    <name evidence="5" type="ORF">PPACK8108_LOCUS14431</name>
</gene>
<accession>A0AAV0B4V3</accession>
<proteinExistence type="predicted"/>
<comment type="caution">
    <text evidence="5">The sequence shown here is derived from an EMBL/GenBank/DDBJ whole genome shotgun (WGS) entry which is preliminary data.</text>
</comment>
<evidence type="ECO:0000256" key="1">
    <source>
        <dbReference type="SAM" id="MobiDB-lite"/>
    </source>
</evidence>
<keyword evidence="2" id="KW-0812">Transmembrane</keyword>
<feature type="region of interest" description="Disordered" evidence="1">
    <location>
        <begin position="371"/>
        <end position="421"/>
    </location>
</feature>
<reference evidence="5" key="1">
    <citation type="submission" date="2022-06" db="EMBL/GenBank/DDBJ databases">
        <authorList>
            <consortium name="SYNGENTA / RWTH Aachen University"/>
        </authorList>
    </citation>
    <scope>NUCLEOTIDE SEQUENCE</scope>
</reference>
<dbReference type="Pfam" id="PF10355">
    <property type="entry name" value="Ytp1"/>
    <property type="match status" value="1"/>
</dbReference>
<feature type="transmembrane region" description="Helical" evidence="2">
    <location>
        <begin position="103"/>
        <end position="124"/>
    </location>
</feature>
<sequence>LTFHILLQLISWGILIPIGSILGINRSSLHPPLQLITTLLISLPAISLPHLFPSESYSSNAHSKLSTPLTLSLIGQLLTGIFLKTHTLERTTLRLGVRIVHGVFGRCFPILSWTQFILGGIAALGFCFGSRTGQCLAHFIMGSAFIGYGLTLMLMIQYGQSWLRRHKTSQDHLDCWVITVWGVVNTFTEHGVFFSAGWNWSHKDMQHTALGAFWALTGLLGIYQSRNARRSIVPGLIVMISGWVFQSHQQSIPFSTKVHGSFGVTLMAAGLIKIIEVCWDGSESSLSTKRQRRSNGIREMNAFDHITPLLLVIAGTMFMSSTEEQILLILKINMDHSTYLLCQVSVGSMIYLYFNLMSSLYRSTRPLDDQDREVDQNLSYSKQQKEEENDDDDDEEEEEGKKFEIRPGAGYQPIGSNLINS</sequence>
<dbReference type="InterPro" id="IPR018825">
    <property type="entry name" value="DUF2427"/>
</dbReference>
<evidence type="ECO:0000313" key="5">
    <source>
        <dbReference type="EMBL" id="CAH7681781.1"/>
    </source>
</evidence>
<feature type="transmembrane region" description="Helical" evidence="2">
    <location>
        <begin position="205"/>
        <end position="223"/>
    </location>
</feature>
<organism evidence="5 6">
    <name type="scientific">Phakopsora pachyrhizi</name>
    <name type="common">Asian soybean rust disease fungus</name>
    <dbReference type="NCBI Taxonomy" id="170000"/>
    <lineage>
        <taxon>Eukaryota</taxon>
        <taxon>Fungi</taxon>
        <taxon>Dikarya</taxon>
        <taxon>Basidiomycota</taxon>
        <taxon>Pucciniomycotina</taxon>
        <taxon>Pucciniomycetes</taxon>
        <taxon>Pucciniales</taxon>
        <taxon>Phakopsoraceae</taxon>
        <taxon>Phakopsora</taxon>
    </lineage>
</organism>
<feature type="transmembrane region" description="Helical" evidence="2">
    <location>
        <begin position="136"/>
        <end position="156"/>
    </location>
</feature>
<dbReference type="Proteomes" id="UP001153365">
    <property type="component" value="Unassembled WGS sequence"/>
</dbReference>
<name>A0AAV0B4V3_PHAPC</name>
<feature type="compositionally biased region" description="Acidic residues" evidence="1">
    <location>
        <begin position="387"/>
        <end position="398"/>
    </location>
</feature>
<dbReference type="PANTHER" id="PTHR31685">
    <property type="entry name" value="INTEGRAL MEMBRANE PROTEIN (AFU_ORTHOLOGUE AFUA_6G12730)-RELATED"/>
    <property type="match status" value="1"/>
</dbReference>
<evidence type="ECO:0000259" key="3">
    <source>
        <dbReference type="Pfam" id="PF10348"/>
    </source>
</evidence>
<feature type="transmembrane region" description="Helical" evidence="2">
    <location>
        <begin position="36"/>
        <end position="53"/>
    </location>
</feature>
<feature type="domain" description="Protein YTP1-like C-terminal" evidence="4">
    <location>
        <begin position="112"/>
        <end position="361"/>
    </location>
</feature>
<dbReference type="AlphaFoldDB" id="A0AAV0B4V3"/>
<feature type="transmembrane region" description="Helical" evidence="2">
    <location>
        <begin position="338"/>
        <end position="356"/>
    </location>
</feature>
<evidence type="ECO:0000313" key="6">
    <source>
        <dbReference type="Proteomes" id="UP001153365"/>
    </source>
</evidence>
<feature type="domain" description="DUF2427" evidence="3">
    <location>
        <begin position="1"/>
        <end position="86"/>
    </location>
</feature>
<evidence type="ECO:0000256" key="2">
    <source>
        <dbReference type="SAM" id="Phobius"/>
    </source>
</evidence>
<keyword evidence="6" id="KW-1185">Reference proteome</keyword>
<dbReference type="Pfam" id="PF10348">
    <property type="entry name" value="DUF2427"/>
    <property type="match status" value="1"/>
</dbReference>
<evidence type="ECO:0008006" key="7">
    <source>
        <dbReference type="Google" id="ProtNLM"/>
    </source>
</evidence>
<evidence type="ECO:0000259" key="4">
    <source>
        <dbReference type="Pfam" id="PF10355"/>
    </source>
</evidence>
<protein>
    <recommendedName>
        <fullName evidence="7">YTP1</fullName>
    </recommendedName>
</protein>
<dbReference type="PANTHER" id="PTHR31685:SF2">
    <property type="entry name" value="PROTEIN YTP1"/>
    <property type="match status" value="1"/>
</dbReference>
<feature type="transmembrane region" description="Helical" evidence="2">
    <location>
        <begin position="6"/>
        <end position="24"/>
    </location>
</feature>
<keyword evidence="2" id="KW-0472">Membrane</keyword>
<feature type="non-terminal residue" evidence="5">
    <location>
        <position position="1"/>
    </location>
</feature>
<dbReference type="EMBL" id="CALTRL010003707">
    <property type="protein sequence ID" value="CAH7681781.1"/>
    <property type="molecule type" value="Genomic_DNA"/>
</dbReference>
<keyword evidence="2" id="KW-1133">Transmembrane helix</keyword>